<dbReference type="AlphaFoldDB" id="A0A165ANG6"/>
<dbReference type="GeneID" id="63822396"/>
<dbReference type="EMBL" id="KV428000">
    <property type="protein sequence ID" value="KZS99345.1"/>
    <property type="molecule type" value="Genomic_DNA"/>
</dbReference>
<evidence type="ECO:0000313" key="2">
    <source>
        <dbReference type="Proteomes" id="UP000076871"/>
    </source>
</evidence>
<dbReference type="STRING" id="1314785.A0A165ANG6"/>
<reference evidence="1 2" key="1">
    <citation type="journal article" date="2016" name="Mol. Biol. Evol.">
        <title>Comparative Genomics of Early-Diverging Mushroom-Forming Fungi Provides Insights into the Origins of Lignocellulose Decay Capabilities.</title>
        <authorList>
            <person name="Nagy L.G."/>
            <person name="Riley R."/>
            <person name="Tritt A."/>
            <person name="Adam C."/>
            <person name="Daum C."/>
            <person name="Floudas D."/>
            <person name="Sun H."/>
            <person name="Yadav J.S."/>
            <person name="Pangilinan J."/>
            <person name="Larsson K.H."/>
            <person name="Matsuura K."/>
            <person name="Barry K."/>
            <person name="Labutti K."/>
            <person name="Kuo R."/>
            <person name="Ohm R.A."/>
            <person name="Bhattacharya S.S."/>
            <person name="Shirouzu T."/>
            <person name="Yoshinaga Y."/>
            <person name="Martin F.M."/>
            <person name="Grigoriev I.V."/>
            <person name="Hibbett D.S."/>
        </authorList>
    </citation>
    <scope>NUCLEOTIDE SEQUENCE [LARGE SCALE GENOMIC DNA]</scope>
    <source>
        <strain evidence="1 2">93-53</strain>
    </source>
</reference>
<protein>
    <submittedName>
        <fullName evidence="1">Uncharacterized protein</fullName>
    </submittedName>
</protein>
<gene>
    <name evidence="1" type="ORF">LAESUDRAFT_668092</name>
</gene>
<name>A0A165ANG6_9APHY</name>
<accession>A0A165ANG6</accession>
<keyword evidence="2" id="KW-1185">Reference proteome</keyword>
<proteinExistence type="predicted"/>
<dbReference type="InParanoid" id="A0A165ANG6"/>
<dbReference type="RefSeq" id="XP_040757086.1">
    <property type="nucleotide sequence ID" value="XM_040905366.1"/>
</dbReference>
<organism evidence="1 2">
    <name type="scientific">Laetiporus sulphureus 93-53</name>
    <dbReference type="NCBI Taxonomy" id="1314785"/>
    <lineage>
        <taxon>Eukaryota</taxon>
        <taxon>Fungi</taxon>
        <taxon>Dikarya</taxon>
        <taxon>Basidiomycota</taxon>
        <taxon>Agaricomycotina</taxon>
        <taxon>Agaricomycetes</taxon>
        <taxon>Polyporales</taxon>
        <taxon>Laetiporus</taxon>
    </lineage>
</organism>
<feature type="non-terminal residue" evidence="1">
    <location>
        <position position="1"/>
    </location>
</feature>
<dbReference type="OrthoDB" id="3260031at2759"/>
<sequence length="91" mass="10196">NAARKVVLLNGTFIPRTIPGITIRDQIYEWHKCNQTPVTASVSVANLFEVSEDKASSFSLGAEDRIKALEQELFNLKQSRPVFDGVHMPPR</sequence>
<dbReference type="Proteomes" id="UP000076871">
    <property type="component" value="Unassembled WGS sequence"/>
</dbReference>
<evidence type="ECO:0000313" key="1">
    <source>
        <dbReference type="EMBL" id="KZS99345.1"/>
    </source>
</evidence>